<dbReference type="Gene3D" id="3.30.530.20">
    <property type="match status" value="1"/>
</dbReference>
<evidence type="ECO:0000313" key="4">
    <source>
        <dbReference type="Proteomes" id="UP000539175"/>
    </source>
</evidence>
<comment type="caution">
    <text evidence="3">The sequence shown here is derived from an EMBL/GenBank/DDBJ whole genome shotgun (WGS) entry which is preliminary data.</text>
</comment>
<dbReference type="InterPro" id="IPR023393">
    <property type="entry name" value="START-like_dom_sf"/>
</dbReference>
<dbReference type="GO" id="GO:0048039">
    <property type="term" value="F:ubiquinone binding"/>
    <property type="evidence" value="ECO:0007669"/>
    <property type="project" value="InterPro"/>
</dbReference>
<evidence type="ECO:0000256" key="1">
    <source>
        <dbReference type="ARBA" id="ARBA00008918"/>
    </source>
</evidence>
<sequence>MPTHAEKRVLPYTPEQLFQLVADVERYPEFLPWAVAARIRRREGNTFWADLVIGFKMVRERFTSKVTLSEPGRRIDVEYTDGPFHYLNNHWIFEPHADGCLLDFYVDFEFRNVILQKIIGALFGEAVRRMVAAFESRAHQLYGEPAGRPAGAV</sequence>
<reference evidence="3 4" key="1">
    <citation type="submission" date="2020-08" db="EMBL/GenBank/DDBJ databases">
        <title>Genomic Encyclopedia of Type Strains, Phase IV (KMG-IV): sequencing the most valuable type-strain genomes for metagenomic binning, comparative biology and taxonomic classification.</title>
        <authorList>
            <person name="Goeker M."/>
        </authorList>
    </citation>
    <scope>NUCLEOTIDE SEQUENCE [LARGE SCALE GENOMIC DNA]</scope>
    <source>
        <strain evidence="3 4">DSM 22198</strain>
    </source>
</reference>
<dbReference type="CDD" id="cd07813">
    <property type="entry name" value="COQ10p_like"/>
    <property type="match status" value="1"/>
</dbReference>
<dbReference type="SUPFAM" id="SSF55961">
    <property type="entry name" value="Bet v1-like"/>
    <property type="match status" value="1"/>
</dbReference>
<dbReference type="Proteomes" id="UP000539175">
    <property type="component" value="Unassembled WGS sequence"/>
</dbReference>
<accession>A0A7X0AUL7</accession>
<dbReference type="AlphaFoldDB" id="A0A7X0AUL7"/>
<evidence type="ECO:0000259" key="2">
    <source>
        <dbReference type="Pfam" id="PF03364"/>
    </source>
</evidence>
<comment type="similarity">
    <text evidence="1">Belongs to the ribosome association toxin RatA family.</text>
</comment>
<dbReference type="PANTHER" id="PTHR12901">
    <property type="entry name" value="SPERM PROTEIN HOMOLOG"/>
    <property type="match status" value="1"/>
</dbReference>
<feature type="domain" description="Coenzyme Q-binding protein COQ10 START" evidence="2">
    <location>
        <begin position="10"/>
        <end position="135"/>
    </location>
</feature>
<name>A0A7X0AUL7_9PROT</name>
<dbReference type="EMBL" id="JACIIZ010000002">
    <property type="protein sequence ID" value="MBB6250399.1"/>
    <property type="molecule type" value="Genomic_DNA"/>
</dbReference>
<dbReference type="GO" id="GO:0045333">
    <property type="term" value="P:cellular respiration"/>
    <property type="evidence" value="ECO:0007669"/>
    <property type="project" value="InterPro"/>
</dbReference>
<evidence type="ECO:0000313" key="3">
    <source>
        <dbReference type="EMBL" id="MBB6250399.1"/>
    </source>
</evidence>
<protein>
    <submittedName>
        <fullName evidence="3">Coenzyme Q-binding protein COQ10</fullName>
    </submittedName>
</protein>
<dbReference type="InterPro" id="IPR044996">
    <property type="entry name" value="COQ10-like"/>
</dbReference>
<proteinExistence type="inferred from homology"/>
<gene>
    <name evidence="3" type="ORF">FHS74_000940</name>
</gene>
<keyword evidence="4" id="KW-1185">Reference proteome</keyword>
<dbReference type="Pfam" id="PF03364">
    <property type="entry name" value="Polyketide_cyc"/>
    <property type="match status" value="1"/>
</dbReference>
<dbReference type="RefSeq" id="WP_184797906.1">
    <property type="nucleotide sequence ID" value="NZ_JACIIZ010000002.1"/>
</dbReference>
<dbReference type="InterPro" id="IPR005031">
    <property type="entry name" value="COQ10_START"/>
</dbReference>
<dbReference type="PANTHER" id="PTHR12901:SF10">
    <property type="entry name" value="COENZYME Q-BINDING PROTEIN COQ10, MITOCHONDRIAL"/>
    <property type="match status" value="1"/>
</dbReference>
<organism evidence="3 4">
    <name type="scientific">Nitrospirillum iridis</name>
    <dbReference type="NCBI Taxonomy" id="765888"/>
    <lineage>
        <taxon>Bacteria</taxon>
        <taxon>Pseudomonadati</taxon>
        <taxon>Pseudomonadota</taxon>
        <taxon>Alphaproteobacteria</taxon>
        <taxon>Rhodospirillales</taxon>
        <taxon>Azospirillaceae</taxon>
        <taxon>Nitrospirillum</taxon>
    </lineage>
</organism>